<evidence type="ECO:0000256" key="7">
    <source>
        <dbReference type="ARBA" id="ARBA00023034"/>
    </source>
</evidence>
<dbReference type="GO" id="GO:0001733">
    <property type="term" value="F:galactosylceramide sulfotransferase activity"/>
    <property type="evidence" value="ECO:0007669"/>
    <property type="project" value="InterPro"/>
</dbReference>
<evidence type="ECO:0000256" key="8">
    <source>
        <dbReference type="ARBA" id="ARBA00023136"/>
    </source>
</evidence>
<dbReference type="AlphaFoldDB" id="C3YEC1"/>
<dbReference type="InParanoid" id="C3YEC1"/>
<evidence type="ECO:0000256" key="9">
    <source>
        <dbReference type="ARBA" id="ARBA00023180"/>
    </source>
</evidence>
<dbReference type="PANTHER" id="PTHR14647:SF87">
    <property type="entry name" value="PUTATIVE-RELATED"/>
    <property type="match status" value="1"/>
</dbReference>
<dbReference type="GO" id="GO:0000139">
    <property type="term" value="C:Golgi membrane"/>
    <property type="evidence" value="ECO:0007669"/>
    <property type="project" value="UniProtKB-SubCell"/>
</dbReference>
<protein>
    <recommendedName>
        <fullName evidence="11">Galactose-3-O-sulfotransferase 3</fullName>
    </recommendedName>
</protein>
<evidence type="ECO:0000256" key="1">
    <source>
        <dbReference type="ARBA" id="ARBA00004323"/>
    </source>
</evidence>
<evidence type="ECO:0000256" key="5">
    <source>
        <dbReference type="ARBA" id="ARBA00022968"/>
    </source>
</evidence>
<evidence type="ECO:0000313" key="10">
    <source>
        <dbReference type="EMBL" id="EEN61429.1"/>
    </source>
</evidence>
<dbReference type="SUPFAM" id="SSF52540">
    <property type="entry name" value="P-loop containing nucleoside triphosphate hydrolases"/>
    <property type="match status" value="1"/>
</dbReference>
<dbReference type="eggNOG" id="ENOG502QTXT">
    <property type="taxonomic scope" value="Eukaryota"/>
</dbReference>
<comment type="subcellular location">
    <subcellularLocation>
        <location evidence="1">Golgi apparatus membrane</location>
        <topology evidence="1">Single-pass type II membrane protein</topology>
    </subcellularLocation>
</comment>
<dbReference type="InterPro" id="IPR027417">
    <property type="entry name" value="P-loop_NTPase"/>
</dbReference>
<dbReference type="PANTHER" id="PTHR14647">
    <property type="entry name" value="GALACTOSE-3-O-SULFOTRANSFERASE"/>
    <property type="match status" value="1"/>
</dbReference>
<evidence type="ECO:0008006" key="11">
    <source>
        <dbReference type="Google" id="ProtNLM"/>
    </source>
</evidence>
<keyword evidence="4" id="KW-0812">Transmembrane</keyword>
<reference evidence="10" key="1">
    <citation type="journal article" date="2008" name="Nature">
        <title>The amphioxus genome and the evolution of the chordate karyotype.</title>
        <authorList>
            <consortium name="US DOE Joint Genome Institute (JGI-PGF)"/>
            <person name="Putnam N.H."/>
            <person name="Butts T."/>
            <person name="Ferrier D.E.K."/>
            <person name="Furlong R.F."/>
            <person name="Hellsten U."/>
            <person name="Kawashima T."/>
            <person name="Robinson-Rechavi M."/>
            <person name="Shoguchi E."/>
            <person name="Terry A."/>
            <person name="Yu J.-K."/>
            <person name="Benito-Gutierrez E.L."/>
            <person name="Dubchak I."/>
            <person name="Garcia-Fernandez J."/>
            <person name="Gibson-Brown J.J."/>
            <person name="Grigoriev I.V."/>
            <person name="Horton A.C."/>
            <person name="de Jong P.J."/>
            <person name="Jurka J."/>
            <person name="Kapitonov V.V."/>
            <person name="Kohara Y."/>
            <person name="Kuroki Y."/>
            <person name="Lindquist E."/>
            <person name="Lucas S."/>
            <person name="Osoegawa K."/>
            <person name="Pennacchio L.A."/>
            <person name="Salamov A.A."/>
            <person name="Satou Y."/>
            <person name="Sauka-Spengler T."/>
            <person name="Schmutz J."/>
            <person name="Shin-I T."/>
            <person name="Toyoda A."/>
            <person name="Bronner-Fraser M."/>
            <person name="Fujiyama A."/>
            <person name="Holland L.Z."/>
            <person name="Holland P.W.H."/>
            <person name="Satoh N."/>
            <person name="Rokhsar D.S."/>
        </authorList>
    </citation>
    <scope>NUCLEOTIDE SEQUENCE [LARGE SCALE GENOMIC DNA]</scope>
    <source>
        <strain evidence="10">S238N-H82</strain>
        <tissue evidence="10">Testes</tissue>
    </source>
</reference>
<gene>
    <name evidence="10" type="ORF">BRAFLDRAFT_138977</name>
</gene>
<dbReference type="Pfam" id="PF06990">
    <property type="entry name" value="Gal-3-0_sulfotr"/>
    <property type="match status" value="1"/>
</dbReference>
<evidence type="ECO:0000256" key="3">
    <source>
        <dbReference type="ARBA" id="ARBA00022679"/>
    </source>
</evidence>
<dbReference type="GO" id="GO:0009247">
    <property type="term" value="P:glycolipid biosynthetic process"/>
    <property type="evidence" value="ECO:0007669"/>
    <property type="project" value="InterPro"/>
</dbReference>
<evidence type="ECO:0000256" key="4">
    <source>
        <dbReference type="ARBA" id="ARBA00022692"/>
    </source>
</evidence>
<name>C3YEC1_BRAFL</name>
<accession>C3YEC1</accession>
<proteinExistence type="inferred from homology"/>
<organism>
    <name type="scientific">Branchiostoma floridae</name>
    <name type="common">Florida lancelet</name>
    <name type="synonym">Amphioxus</name>
    <dbReference type="NCBI Taxonomy" id="7739"/>
    <lineage>
        <taxon>Eukaryota</taxon>
        <taxon>Metazoa</taxon>
        <taxon>Chordata</taxon>
        <taxon>Cephalochordata</taxon>
        <taxon>Leptocardii</taxon>
        <taxon>Amphioxiformes</taxon>
        <taxon>Branchiostomatidae</taxon>
        <taxon>Branchiostoma</taxon>
    </lineage>
</organism>
<keyword evidence="8" id="KW-0472">Membrane</keyword>
<sequence>TCTPKTNIALAKLHKTGGTTLMQILHRNAYLKNLSIVVPIAPARGSINLFYPRWPKPDKYLPPQGDHYNMFTFHSYFNHTTIANLLGNRTTFVTILREPLSHLRSQFNFYWMAKHYKIKGPDPIVKFLENPGEYDHRKPGYRGTRNPMAGDLGMDTNSLVRLTKQAMDRLPGQPMDASAVEEIQSFLHKVSKEMDLVMIMEYFDESLVVLKRLMCWQLQDILYYKMLALKYAAKETEIPSHLVNIHRKWDLVDYELYEHFNRTLWKKVSEMGEDDINAEIAHFK</sequence>
<comment type="similarity">
    <text evidence="2">Belongs to the galactose-3-O-sulfotransferase family.</text>
</comment>
<evidence type="ECO:0000256" key="2">
    <source>
        <dbReference type="ARBA" id="ARBA00008124"/>
    </source>
</evidence>
<dbReference type="EMBL" id="GG666505">
    <property type="protein sequence ID" value="EEN61429.1"/>
    <property type="molecule type" value="Genomic_DNA"/>
</dbReference>
<evidence type="ECO:0000256" key="6">
    <source>
        <dbReference type="ARBA" id="ARBA00022989"/>
    </source>
</evidence>
<dbReference type="Gene3D" id="3.40.50.300">
    <property type="entry name" value="P-loop containing nucleotide triphosphate hydrolases"/>
    <property type="match status" value="1"/>
</dbReference>
<keyword evidence="9" id="KW-0325">Glycoprotein</keyword>
<feature type="non-terminal residue" evidence="10">
    <location>
        <position position="284"/>
    </location>
</feature>
<dbReference type="InterPro" id="IPR009729">
    <property type="entry name" value="Gal-3-0_sulfotransfrase"/>
</dbReference>
<keyword evidence="5" id="KW-0735">Signal-anchor</keyword>
<keyword evidence="7" id="KW-0333">Golgi apparatus</keyword>
<keyword evidence="6" id="KW-1133">Transmembrane helix</keyword>
<keyword evidence="3" id="KW-0808">Transferase</keyword>
<feature type="non-terminal residue" evidence="10">
    <location>
        <position position="1"/>
    </location>
</feature>